<keyword evidence="3" id="KW-1185">Reference proteome</keyword>
<organism evidence="2 3">
    <name type="scientific">Pseudomonas phytophila</name>
    <dbReference type="NCBI Taxonomy" id="2867264"/>
    <lineage>
        <taxon>Bacteria</taxon>
        <taxon>Pseudomonadati</taxon>
        <taxon>Pseudomonadota</taxon>
        <taxon>Gammaproteobacteria</taxon>
        <taxon>Pseudomonadales</taxon>
        <taxon>Pseudomonadaceae</taxon>
        <taxon>Pseudomonas</taxon>
    </lineage>
</organism>
<accession>A0ABY6FI07</accession>
<reference evidence="2" key="1">
    <citation type="submission" date="2021-08" db="EMBL/GenBank/DDBJ databases">
        <title>Complete genome sequence of Pseudomonas phytophila.</title>
        <authorList>
            <person name="Weir B.S."/>
            <person name="Templeton M.D."/>
            <person name="Arshed S."/>
            <person name="Andersen M.T."/>
            <person name="Jayaraman J."/>
        </authorList>
    </citation>
    <scope>NUCLEOTIDE SEQUENCE</scope>
    <source>
        <strain evidence="2">ICMP 23753</strain>
    </source>
</reference>
<protein>
    <recommendedName>
        <fullName evidence="4">Toxin CptA</fullName>
    </recommendedName>
</protein>
<keyword evidence="1" id="KW-0812">Transmembrane</keyword>
<evidence type="ECO:0000256" key="1">
    <source>
        <dbReference type="SAM" id="Phobius"/>
    </source>
</evidence>
<dbReference type="Pfam" id="PF07254">
    <property type="entry name" value="Cpta_toxin"/>
    <property type="match status" value="1"/>
</dbReference>
<evidence type="ECO:0000313" key="2">
    <source>
        <dbReference type="EMBL" id="UXZ97552.1"/>
    </source>
</evidence>
<evidence type="ECO:0000313" key="3">
    <source>
        <dbReference type="Proteomes" id="UP001063228"/>
    </source>
</evidence>
<evidence type="ECO:0008006" key="4">
    <source>
        <dbReference type="Google" id="ProtNLM"/>
    </source>
</evidence>
<dbReference type="RefSeq" id="WP_263270700.1">
    <property type="nucleotide sequence ID" value="NZ_CP081201.1"/>
</dbReference>
<keyword evidence="1" id="KW-0472">Membrane</keyword>
<proteinExistence type="predicted"/>
<name>A0ABY6FI07_9PSED</name>
<dbReference type="EMBL" id="CP081201">
    <property type="protein sequence ID" value="UXZ97552.1"/>
    <property type="molecule type" value="Genomic_DNA"/>
</dbReference>
<keyword evidence="1" id="KW-1133">Transmembrane helix</keyword>
<gene>
    <name evidence="2" type="ORF">K3169_06580</name>
</gene>
<feature type="transmembrane region" description="Helical" evidence="1">
    <location>
        <begin position="43"/>
        <end position="65"/>
    </location>
</feature>
<dbReference type="InterPro" id="IPR009883">
    <property type="entry name" value="YgfX"/>
</dbReference>
<sequence length="155" mass="17781">MSSQSDRFECHWRASRALLVAYGIAQLLALIALYMLAVPGWVLALGLVLCAAHGIYVLSGSILLTSATAFTGLRRNAEGWQLWNQRDGWQSVQMCRDSMALPLIVVLRFRLADESRSRWRMTRGLCIPRDAMEPDIHRRLRLRLKFSRRRWAAPE</sequence>
<feature type="transmembrane region" description="Helical" evidence="1">
    <location>
        <begin position="17"/>
        <end position="37"/>
    </location>
</feature>
<dbReference type="Proteomes" id="UP001063228">
    <property type="component" value="Chromosome"/>
</dbReference>